<evidence type="ECO:0000313" key="3">
    <source>
        <dbReference type="Proteomes" id="UP000593564"/>
    </source>
</evidence>
<evidence type="ECO:0000256" key="1">
    <source>
        <dbReference type="SAM" id="MobiDB-lite"/>
    </source>
</evidence>
<organism evidence="2 3">
    <name type="scientific">Camellia sinensis</name>
    <name type="common">Tea plant</name>
    <name type="synonym">Thea sinensis</name>
    <dbReference type="NCBI Taxonomy" id="4442"/>
    <lineage>
        <taxon>Eukaryota</taxon>
        <taxon>Viridiplantae</taxon>
        <taxon>Streptophyta</taxon>
        <taxon>Embryophyta</taxon>
        <taxon>Tracheophyta</taxon>
        <taxon>Spermatophyta</taxon>
        <taxon>Magnoliopsida</taxon>
        <taxon>eudicotyledons</taxon>
        <taxon>Gunneridae</taxon>
        <taxon>Pentapetalae</taxon>
        <taxon>asterids</taxon>
        <taxon>Ericales</taxon>
        <taxon>Theaceae</taxon>
        <taxon>Camellia</taxon>
    </lineage>
</organism>
<feature type="compositionally biased region" description="Low complexity" evidence="1">
    <location>
        <begin position="24"/>
        <end position="39"/>
    </location>
</feature>
<evidence type="ECO:0000313" key="2">
    <source>
        <dbReference type="EMBL" id="KAF5953769.1"/>
    </source>
</evidence>
<dbReference type="AlphaFoldDB" id="A0A7J7HM12"/>
<name>A0A7J7HM12_CAMSI</name>
<proteinExistence type="predicted"/>
<accession>A0A7J7HM12</accession>
<reference evidence="2 3" key="2">
    <citation type="submission" date="2020-07" db="EMBL/GenBank/DDBJ databases">
        <title>Genome assembly of wild tea tree DASZ reveals pedigree and selection history of tea varieties.</title>
        <authorList>
            <person name="Zhang W."/>
        </authorList>
    </citation>
    <scope>NUCLEOTIDE SEQUENCE [LARGE SCALE GENOMIC DNA]</scope>
    <source>
        <strain evidence="3">cv. G240</strain>
        <tissue evidence="2">Leaf</tissue>
    </source>
</reference>
<dbReference type="Proteomes" id="UP000593564">
    <property type="component" value="Unassembled WGS sequence"/>
</dbReference>
<feature type="compositionally biased region" description="Basic and acidic residues" evidence="1">
    <location>
        <begin position="1"/>
        <end position="10"/>
    </location>
</feature>
<feature type="region of interest" description="Disordered" evidence="1">
    <location>
        <begin position="1"/>
        <end position="56"/>
    </location>
</feature>
<reference evidence="3" key="1">
    <citation type="journal article" date="2020" name="Nat. Commun.">
        <title>Genome assembly of wild tea tree DASZ reveals pedigree and selection history of tea varieties.</title>
        <authorList>
            <person name="Zhang W."/>
            <person name="Zhang Y."/>
            <person name="Qiu H."/>
            <person name="Guo Y."/>
            <person name="Wan H."/>
            <person name="Zhang X."/>
            <person name="Scossa F."/>
            <person name="Alseekh S."/>
            <person name="Zhang Q."/>
            <person name="Wang P."/>
            <person name="Xu L."/>
            <person name="Schmidt M.H."/>
            <person name="Jia X."/>
            <person name="Li D."/>
            <person name="Zhu A."/>
            <person name="Guo F."/>
            <person name="Chen W."/>
            <person name="Ni D."/>
            <person name="Usadel B."/>
            <person name="Fernie A.R."/>
            <person name="Wen W."/>
        </authorList>
    </citation>
    <scope>NUCLEOTIDE SEQUENCE [LARGE SCALE GENOMIC DNA]</scope>
    <source>
        <strain evidence="3">cv. G240</strain>
    </source>
</reference>
<protein>
    <submittedName>
        <fullName evidence="2">Uncharacterized protein</fullName>
    </submittedName>
</protein>
<gene>
    <name evidence="2" type="ORF">HYC85_006625</name>
</gene>
<keyword evidence="3" id="KW-1185">Reference proteome</keyword>
<comment type="caution">
    <text evidence="2">The sequence shown here is derived from an EMBL/GenBank/DDBJ whole genome shotgun (WGS) entry which is preliminary data.</text>
</comment>
<sequence length="160" mass="17656">MEKSKAEDSKPLATVEEIQRRLVRPPSLHSQSSTSSSTRPRNDDITSSESSSSTKRLEDYLDPILLSAIRAKIGGKRGLGGEMREKKEVEEFEWPVDELKVLMREAVELGDNDDGGVDVIGGVVGDDDDGVCWSPFQRFERTALKRFKGGVKDKQGMGEG</sequence>
<dbReference type="EMBL" id="JACBKZ010000003">
    <property type="protein sequence ID" value="KAF5953769.1"/>
    <property type="molecule type" value="Genomic_DNA"/>
</dbReference>